<evidence type="ECO:0000313" key="3">
    <source>
        <dbReference type="EMBL" id="OAT14678.1"/>
    </source>
</evidence>
<feature type="compositionally biased region" description="Low complexity" evidence="1">
    <location>
        <begin position="1011"/>
        <end position="1022"/>
    </location>
</feature>
<feature type="region of interest" description="Disordered" evidence="1">
    <location>
        <begin position="855"/>
        <end position="875"/>
    </location>
</feature>
<dbReference type="EMBL" id="LXEO01000070">
    <property type="protein sequence ID" value="OAT14678.1"/>
    <property type="molecule type" value="Genomic_DNA"/>
</dbReference>
<evidence type="ECO:0000256" key="1">
    <source>
        <dbReference type="SAM" id="MobiDB-lite"/>
    </source>
</evidence>
<dbReference type="AlphaFoldDB" id="A0A1B7HGB4"/>
<gene>
    <name evidence="3" type="ORF">M979_4364</name>
</gene>
<organism evidence="3 4">
    <name type="scientific">Buttiauxella noackiae ATCC 51607</name>
    <dbReference type="NCBI Taxonomy" id="1354255"/>
    <lineage>
        <taxon>Bacteria</taxon>
        <taxon>Pseudomonadati</taxon>
        <taxon>Pseudomonadota</taxon>
        <taxon>Gammaproteobacteria</taxon>
        <taxon>Enterobacterales</taxon>
        <taxon>Enterobacteriaceae</taxon>
        <taxon>Buttiauxella</taxon>
    </lineage>
</organism>
<feature type="compositionally biased region" description="Low complexity" evidence="1">
    <location>
        <begin position="468"/>
        <end position="482"/>
    </location>
</feature>
<dbReference type="RefSeq" id="WP_064556379.1">
    <property type="nucleotide sequence ID" value="NZ_LXEO01000070.1"/>
</dbReference>
<evidence type="ECO:0000313" key="4">
    <source>
        <dbReference type="Proteomes" id="UP000078286"/>
    </source>
</evidence>
<feature type="region of interest" description="Disordered" evidence="1">
    <location>
        <begin position="1002"/>
        <end position="1028"/>
    </location>
</feature>
<feature type="region of interest" description="Disordered" evidence="1">
    <location>
        <begin position="640"/>
        <end position="695"/>
    </location>
</feature>
<feature type="domain" description="Large polyvalent protein-associated" evidence="2">
    <location>
        <begin position="543"/>
        <end position="627"/>
    </location>
</feature>
<sequence length="1028" mass="111907">MQKRTYLTILPDNRTVALRAAGKLANGENALEYDRSQKLWFAKDGADLERIKEWLPENTVAGNTVTVGTDLSPQEEFAKVLEDADFVLNDLPLMDGKLHRVPTKEDSDGKQSGVYRGYLDGRPAGWYQNHRASEGKVNWTSTGSFTWDPNDAIRQKALQAQKRWDRERKELADFDRMGKNLTRQWEKMPAPGDDHRYLLRKGVPATDGVRQDKYGNLVIPLSNTHGNIRSLQYIDPDGKKNLKKDAEKSGNFFVVGGALVPGMPVLYAEGYATAASLNMATGLPVVMTVDAGNMVTVSQKLKETHPSVPHIILGEDDFTRKDNKGLLKAEEAARNIGGVYVIPAFTDSERAQAFAETASFSDFNDIHASRGLDAVRDQLAPVLDPLIPGWRDSFVQETLSMSDSDKTTIVEEDIYREYLAETQNDALKASPVPEVTLTQSVIEQPVPEATPAQPVIEQPVPEATPAQPAVEQPVPEATPAEPVVEQPMPEATTAQPADELTAPENGFAFTFGRLPGDVSPDTEAPTVARIDLDELLQGLTSRQDGNTWVYALEGKDAFRDYGDRIVMASPEASENDRMILAALLSARANNRGAIEVTGSPEFITKTLTLIADHNIEVHLKSPEQRAQFEALMASRNEQKVPDNGMTMTQPEQAPVSDVTPSPSPAAQNAPAQPTAAPSAVPDAAETQKPAQPMSVIERETLRAGLTGTLMDAGPAPYQFNEKNTPSYYVTMRTKQGAKTYWGVELEQALIDSGKQPGDLVKLQFKGKTAVTVNVPVKNEDGVVTGFMPHETHRNQWNITPAVNNQLLTDNPDKVAPAQLAAYDGNAFWQIQAQVMQQANLTLATPAAQGHSLLYTGPDGKGQPAPEQAPANTPVPVQSKAAGSLVMQAFDADGQVLAHLVKGHGDYLQGVVRHENELRHVLGRLCTTSDGNRFLALNTVRDDGSLHAIGHASPVNKLKGAEVNYDTFAFQLTGKDAPKFAVPLVSPEKIPPALHSKLGFTQAYTPPKAEEAAPQPRQQAKPAMQHQPM</sequence>
<reference evidence="3 4" key="1">
    <citation type="submission" date="2016-04" db="EMBL/GenBank/DDBJ databases">
        <title>ATOL: Assembling a taxonomically balanced genome-scale reconstruction of the evolutionary history of the Enterobacteriaceae.</title>
        <authorList>
            <person name="Plunkett G.III."/>
            <person name="Neeno-Eckwall E.C."/>
            <person name="Glasner J.D."/>
            <person name="Perna N.T."/>
        </authorList>
    </citation>
    <scope>NUCLEOTIDE SEQUENCE [LARGE SCALE GENOMIC DNA]</scope>
    <source>
        <strain evidence="3 4">ATCC 51607</strain>
    </source>
</reference>
<dbReference type="PANTHER" id="PTHR48125:SF10">
    <property type="entry name" value="OS12G0136300 PROTEIN"/>
    <property type="match status" value="1"/>
</dbReference>
<evidence type="ECO:0000259" key="2">
    <source>
        <dbReference type="Pfam" id="PF18821"/>
    </source>
</evidence>
<protein>
    <recommendedName>
        <fullName evidence="2">Large polyvalent protein-associated domain-containing protein</fullName>
    </recommendedName>
</protein>
<comment type="caution">
    <text evidence="3">The sequence shown here is derived from an EMBL/GenBank/DDBJ whole genome shotgun (WGS) entry which is preliminary data.</text>
</comment>
<name>A0A1B7HGB4_9ENTR</name>
<dbReference type="InterPro" id="IPR040677">
    <property type="entry name" value="LPD7"/>
</dbReference>
<keyword evidence="4" id="KW-1185">Reference proteome</keyword>
<dbReference type="PATRIC" id="fig|1354255.3.peg.4494"/>
<dbReference type="PANTHER" id="PTHR48125">
    <property type="entry name" value="LP07818P1"/>
    <property type="match status" value="1"/>
</dbReference>
<accession>A0A1B7HGB4</accession>
<feature type="compositionally biased region" description="Low complexity" evidence="1">
    <location>
        <begin position="664"/>
        <end position="681"/>
    </location>
</feature>
<dbReference type="Proteomes" id="UP000078286">
    <property type="component" value="Unassembled WGS sequence"/>
</dbReference>
<dbReference type="Pfam" id="PF18821">
    <property type="entry name" value="LPD7"/>
    <property type="match status" value="1"/>
</dbReference>
<proteinExistence type="predicted"/>
<feature type="region of interest" description="Disordered" evidence="1">
    <location>
        <begin position="462"/>
        <end position="482"/>
    </location>
</feature>